<dbReference type="SUPFAM" id="SSF50998">
    <property type="entry name" value="Quinoprotein alcohol dehydrogenase-like"/>
    <property type="match status" value="1"/>
</dbReference>
<dbReference type="InterPro" id="IPR018391">
    <property type="entry name" value="PQQ_b-propeller_rpt"/>
</dbReference>
<evidence type="ECO:0000256" key="1">
    <source>
        <dbReference type="ARBA" id="ARBA00001931"/>
    </source>
</evidence>
<dbReference type="GO" id="GO:0016491">
    <property type="term" value="F:oxidoreductase activity"/>
    <property type="evidence" value="ECO:0007669"/>
    <property type="project" value="UniProtKB-KW"/>
</dbReference>
<dbReference type="SMART" id="SM00564">
    <property type="entry name" value="PQQ"/>
    <property type="match status" value="5"/>
</dbReference>
<dbReference type="InterPro" id="IPR011047">
    <property type="entry name" value="Quinoprotein_ADH-like_sf"/>
</dbReference>
<comment type="cofactor">
    <cofactor evidence="1">
        <name>pyrroloquinoline quinone</name>
        <dbReference type="ChEBI" id="CHEBI:58442"/>
    </cofactor>
</comment>
<evidence type="ECO:0000256" key="3">
    <source>
        <dbReference type="ARBA" id="ARBA00023002"/>
    </source>
</evidence>
<comment type="similarity">
    <text evidence="2">Belongs to the bacterial PQQ dehydrogenase family.</text>
</comment>
<evidence type="ECO:0000256" key="4">
    <source>
        <dbReference type="SAM" id="MobiDB-lite"/>
    </source>
</evidence>
<sequence>MKIKVQDLPSLPLLLSLVLFPAITAAQQGAPGGEWPDYGGDLGSTKFAPLSQIDEINVENVSVAWMWHSPDDELVAENPRLRPGTFKATPLMVDGVLYIQTSLSLLAAIDAASGEQLWAFDPLSHEAGRPVNLGFNARGVAHWKEGDDSRIFLATGDSHLWALDATTGTPIDDFGSDGRIRLREGLRRPVPARSYGVMSPPLVVGDVVVVGSSISDGPRYMTAPPGDIRAFDVRTGEQRWIFHTVPQEGELGNDTWEDGSWEYTGNTNVWTIMSADEELGLVYLPIGTPTNDWYGGHRLGNNLFAESLVALEASTGRYIWHFQMVHHGVWDYDPPAAPILLDINVDGRPIKAVAQLTKQGFVFVFDRITGEPVWPIEERPVPPSNVPGERLSPTQPFPTRPVPFERQGISVDDLIDFTPELRAEAEAILQRSDHGPLYQPPSERGTLNLPGWFGGANWFGASVDPQTGMLYVPSRTGAIHVQLVPGDPERSDFRYMRGRAQSTAGEELIPRLKPPYSRLTAIDMNTGDHTWQIPLGDGIRQRLIDSGIPDPGPLGGGGFTGPLLTETILFIGHNGARDGASGGPALLALDKETGQTIHAIELPRGGTGTPMTYMADGRQHIVLAFGSGTEAGLMGLTLR</sequence>
<evidence type="ECO:0000259" key="5">
    <source>
        <dbReference type="Pfam" id="PF01011"/>
    </source>
</evidence>
<evidence type="ECO:0000313" key="6">
    <source>
        <dbReference type="EMBL" id="SVA12561.1"/>
    </source>
</evidence>
<dbReference type="PANTHER" id="PTHR32303">
    <property type="entry name" value="QUINOPROTEIN ALCOHOL DEHYDROGENASE (CYTOCHROME C)"/>
    <property type="match status" value="1"/>
</dbReference>
<dbReference type="Pfam" id="PF01011">
    <property type="entry name" value="PQQ"/>
    <property type="match status" value="1"/>
</dbReference>
<reference evidence="6" key="1">
    <citation type="submission" date="2018-05" db="EMBL/GenBank/DDBJ databases">
        <authorList>
            <person name="Lanie J.A."/>
            <person name="Ng W.-L."/>
            <person name="Kazmierczak K.M."/>
            <person name="Andrzejewski T.M."/>
            <person name="Davidsen T.M."/>
            <person name="Wayne K.J."/>
            <person name="Tettelin H."/>
            <person name="Glass J.I."/>
            <person name="Rusch D."/>
            <person name="Podicherti R."/>
            <person name="Tsui H.-C.T."/>
            <person name="Winkler M.E."/>
        </authorList>
    </citation>
    <scope>NUCLEOTIDE SEQUENCE</scope>
</reference>
<organism evidence="6">
    <name type="scientific">marine metagenome</name>
    <dbReference type="NCBI Taxonomy" id="408172"/>
    <lineage>
        <taxon>unclassified sequences</taxon>
        <taxon>metagenomes</taxon>
        <taxon>ecological metagenomes</taxon>
    </lineage>
</organism>
<name>A0A381TAK0_9ZZZZ</name>
<evidence type="ECO:0000256" key="2">
    <source>
        <dbReference type="ARBA" id="ARBA00008156"/>
    </source>
</evidence>
<dbReference type="PANTHER" id="PTHR32303:SF4">
    <property type="entry name" value="QUINOPROTEIN GLUCOSE DEHYDROGENASE"/>
    <property type="match status" value="1"/>
</dbReference>
<dbReference type="EMBL" id="UINC01004201">
    <property type="protein sequence ID" value="SVA12561.1"/>
    <property type="molecule type" value="Genomic_DNA"/>
</dbReference>
<feature type="region of interest" description="Disordered" evidence="4">
    <location>
        <begin position="379"/>
        <end position="403"/>
    </location>
</feature>
<dbReference type="AlphaFoldDB" id="A0A381TAK0"/>
<gene>
    <name evidence="6" type="ORF">METZ01_LOCUS65415</name>
</gene>
<protein>
    <recommendedName>
        <fullName evidence="5">Pyrrolo-quinoline quinone repeat domain-containing protein</fullName>
    </recommendedName>
</protein>
<dbReference type="Gene3D" id="2.140.10.10">
    <property type="entry name" value="Quinoprotein alcohol dehydrogenase-like superfamily"/>
    <property type="match status" value="1"/>
</dbReference>
<proteinExistence type="inferred from homology"/>
<dbReference type="InterPro" id="IPR002372">
    <property type="entry name" value="PQQ_rpt_dom"/>
</dbReference>
<keyword evidence="3" id="KW-0560">Oxidoreductase</keyword>
<feature type="domain" description="Pyrrolo-quinoline quinone repeat" evidence="5">
    <location>
        <begin position="35"/>
        <end position="621"/>
    </location>
</feature>
<accession>A0A381TAK0</accession>